<evidence type="ECO:0000313" key="4">
    <source>
        <dbReference type="Proteomes" id="UP000824142"/>
    </source>
</evidence>
<keyword evidence="2" id="KW-0472">Membrane</keyword>
<organism evidence="3 4">
    <name type="scientific">Candidatus Enterousia avicola</name>
    <dbReference type="NCBI Taxonomy" id="2840787"/>
    <lineage>
        <taxon>Bacteria</taxon>
        <taxon>Pseudomonadati</taxon>
        <taxon>Pseudomonadota</taxon>
        <taxon>Alphaproteobacteria</taxon>
        <taxon>Candidatus Enterousia</taxon>
    </lineage>
</organism>
<reference evidence="3" key="2">
    <citation type="journal article" date="2021" name="PeerJ">
        <title>Extensive microbial diversity within the chicken gut microbiome revealed by metagenomics and culture.</title>
        <authorList>
            <person name="Gilroy R."/>
            <person name="Ravi A."/>
            <person name="Getino M."/>
            <person name="Pursley I."/>
            <person name="Horton D.L."/>
            <person name="Alikhan N.F."/>
            <person name="Baker D."/>
            <person name="Gharbi K."/>
            <person name="Hall N."/>
            <person name="Watson M."/>
            <person name="Adriaenssens E.M."/>
            <person name="Foster-Nyarko E."/>
            <person name="Jarju S."/>
            <person name="Secka A."/>
            <person name="Antonio M."/>
            <person name="Oren A."/>
            <person name="Chaudhuri R.R."/>
            <person name="La Ragione R."/>
            <person name="Hildebrand F."/>
            <person name="Pallen M.J."/>
        </authorList>
    </citation>
    <scope>NUCLEOTIDE SEQUENCE</scope>
    <source>
        <strain evidence="3">CHK136-897</strain>
    </source>
</reference>
<name>A0A9D1SMA3_9PROT</name>
<feature type="transmembrane region" description="Helical" evidence="2">
    <location>
        <begin position="12"/>
        <end position="34"/>
    </location>
</feature>
<accession>A0A9D1SMA3</accession>
<dbReference type="AlphaFoldDB" id="A0A9D1SMA3"/>
<protein>
    <recommendedName>
        <fullName evidence="5">TolA protein</fullName>
    </recommendedName>
</protein>
<dbReference type="Proteomes" id="UP000824142">
    <property type="component" value="Unassembled WGS sequence"/>
</dbReference>
<sequence length="260" mass="28998">MSVESRFSSENVLMSVCGHLALIAIMLTSFALVVDRAKLVAPDRVEILEIDLNAVRVGGDETVLHNVNADAEPDATPEETEAPAPAPVPEPVEELSDEPISEPSLIEQEPVVPEVPEPEVKPVAEPQQNQEDKKEEAPKKKKTVIRVNRESVSLDRTLTVSVVDALRVAMTRCWNIDTSRPDISDIRAVAHLTMRKNGTVRDVWFESAARAETDPAFSYVLDTIRTAIDVCQPFRMLPENEFDKWEKIQLTFYPTQGKVM</sequence>
<evidence type="ECO:0008006" key="5">
    <source>
        <dbReference type="Google" id="ProtNLM"/>
    </source>
</evidence>
<feature type="compositionally biased region" description="Acidic residues" evidence="1">
    <location>
        <begin position="91"/>
        <end position="100"/>
    </location>
</feature>
<keyword evidence="2" id="KW-1133">Transmembrane helix</keyword>
<evidence type="ECO:0000256" key="2">
    <source>
        <dbReference type="SAM" id="Phobius"/>
    </source>
</evidence>
<feature type="compositionally biased region" description="Acidic residues" evidence="1">
    <location>
        <begin position="71"/>
        <end position="81"/>
    </location>
</feature>
<evidence type="ECO:0000313" key="3">
    <source>
        <dbReference type="EMBL" id="HIU65150.1"/>
    </source>
</evidence>
<dbReference type="Gene3D" id="3.30.1150.10">
    <property type="match status" value="1"/>
</dbReference>
<feature type="region of interest" description="Disordered" evidence="1">
    <location>
        <begin position="71"/>
        <end position="142"/>
    </location>
</feature>
<gene>
    <name evidence="3" type="ORF">IAC63_00725</name>
</gene>
<dbReference type="EMBL" id="DVNO01000005">
    <property type="protein sequence ID" value="HIU65150.1"/>
    <property type="molecule type" value="Genomic_DNA"/>
</dbReference>
<comment type="caution">
    <text evidence="3">The sequence shown here is derived from an EMBL/GenBank/DDBJ whole genome shotgun (WGS) entry which is preliminary data.</text>
</comment>
<keyword evidence="2" id="KW-0812">Transmembrane</keyword>
<reference evidence="3" key="1">
    <citation type="submission" date="2020-10" db="EMBL/GenBank/DDBJ databases">
        <authorList>
            <person name="Gilroy R."/>
        </authorList>
    </citation>
    <scope>NUCLEOTIDE SEQUENCE</scope>
    <source>
        <strain evidence="3">CHK136-897</strain>
    </source>
</reference>
<proteinExistence type="predicted"/>
<evidence type="ECO:0000256" key="1">
    <source>
        <dbReference type="SAM" id="MobiDB-lite"/>
    </source>
</evidence>